<name>A0ABQ5K383_9EUKA</name>
<evidence type="ECO:0000256" key="1">
    <source>
        <dbReference type="SAM" id="MobiDB-lite"/>
    </source>
</evidence>
<comment type="caution">
    <text evidence="2">The sequence shown here is derived from an EMBL/GenBank/DDBJ whole genome shotgun (WGS) entry which is preliminary data.</text>
</comment>
<gene>
    <name evidence="2" type="ORF">ADUPG1_013502</name>
</gene>
<proteinExistence type="predicted"/>
<dbReference type="Proteomes" id="UP001057375">
    <property type="component" value="Unassembled WGS sequence"/>
</dbReference>
<keyword evidence="3" id="KW-1185">Reference proteome</keyword>
<organism evidence="2 3">
    <name type="scientific">Aduncisulcus paluster</name>
    <dbReference type="NCBI Taxonomy" id="2918883"/>
    <lineage>
        <taxon>Eukaryota</taxon>
        <taxon>Metamonada</taxon>
        <taxon>Carpediemonas-like organisms</taxon>
        <taxon>Aduncisulcus</taxon>
    </lineage>
</organism>
<feature type="compositionally biased region" description="Basic and acidic residues" evidence="1">
    <location>
        <begin position="151"/>
        <end position="161"/>
    </location>
</feature>
<evidence type="ECO:0000313" key="3">
    <source>
        <dbReference type="Proteomes" id="UP001057375"/>
    </source>
</evidence>
<evidence type="ECO:0000313" key="2">
    <source>
        <dbReference type="EMBL" id="GKT26844.1"/>
    </source>
</evidence>
<feature type="compositionally biased region" description="Polar residues" evidence="1">
    <location>
        <begin position="126"/>
        <end position="141"/>
    </location>
</feature>
<accession>A0ABQ5K383</accession>
<reference evidence="2" key="1">
    <citation type="submission" date="2022-03" db="EMBL/GenBank/DDBJ databases">
        <title>Draft genome sequence of Aduncisulcus paluster, a free-living microaerophilic Fornicata.</title>
        <authorList>
            <person name="Yuyama I."/>
            <person name="Kume K."/>
            <person name="Tamura T."/>
            <person name="Inagaki Y."/>
            <person name="Hashimoto T."/>
        </authorList>
    </citation>
    <scope>NUCLEOTIDE SEQUENCE</scope>
    <source>
        <strain evidence="2">NY0171</strain>
    </source>
</reference>
<feature type="compositionally biased region" description="Polar residues" evidence="1">
    <location>
        <begin position="53"/>
        <end position="74"/>
    </location>
</feature>
<sequence>MSYLSSHAHSLTRLSPQLSHMSHLSRSSLLSRHEHRSFEDVGIPHGVVGEHSNIPSRGSIHSVSVPSASTSPLPGQNPRAGAPRARDRARAKSAGAYSKGSNGRQLDFRQTFKDELMERKAERISKLTQRYTGRKSSSSKPTPGLMQYHSHLHESDDVIIG</sequence>
<protein>
    <submittedName>
        <fullName evidence="2">Uncharacterized protein</fullName>
    </submittedName>
</protein>
<dbReference type="EMBL" id="BQXS01012682">
    <property type="protein sequence ID" value="GKT26844.1"/>
    <property type="molecule type" value="Genomic_DNA"/>
</dbReference>
<feature type="region of interest" description="Disordered" evidence="1">
    <location>
        <begin position="123"/>
        <end position="161"/>
    </location>
</feature>
<feature type="region of interest" description="Disordered" evidence="1">
    <location>
        <begin position="49"/>
        <end position="108"/>
    </location>
</feature>